<dbReference type="PANTHER" id="PTHR32086">
    <property type="entry name" value="FANCONI ANEMIA GROUP D2 PROTEIN"/>
    <property type="match status" value="1"/>
</dbReference>
<evidence type="ECO:0000313" key="8">
    <source>
        <dbReference type="Proteomes" id="UP000507470"/>
    </source>
</evidence>
<organism evidence="7 8">
    <name type="scientific">Mytilus coruscus</name>
    <name type="common">Sea mussel</name>
    <dbReference type="NCBI Taxonomy" id="42192"/>
    <lineage>
        <taxon>Eukaryota</taxon>
        <taxon>Metazoa</taxon>
        <taxon>Spiralia</taxon>
        <taxon>Lophotrochozoa</taxon>
        <taxon>Mollusca</taxon>
        <taxon>Bivalvia</taxon>
        <taxon>Autobranchia</taxon>
        <taxon>Pteriomorphia</taxon>
        <taxon>Mytilida</taxon>
        <taxon>Mytiloidea</taxon>
        <taxon>Mytilidae</taxon>
        <taxon>Mytilinae</taxon>
        <taxon>Mytilus</taxon>
    </lineage>
</organism>
<dbReference type="InterPro" id="IPR029448">
    <property type="entry name" value="FANCD2"/>
</dbReference>
<dbReference type="GO" id="GO:0000793">
    <property type="term" value="C:condensed chromosome"/>
    <property type="evidence" value="ECO:0007669"/>
    <property type="project" value="TreeGrafter"/>
</dbReference>
<gene>
    <name evidence="7" type="ORF">MCOR_41315</name>
</gene>
<accession>A0A6J8DL58</accession>
<dbReference type="GO" id="GO:0036297">
    <property type="term" value="P:interstrand cross-link repair"/>
    <property type="evidence" value="ECO:0007669"/>
    <property type="project" value="TreeGrafter"/>
</dbReference>
<feature type="compositionally biased region" description="Basic residues" evidence="6">
    <location>
        <begin position="873"/>
        <end position="882"/>
    </location>
</feature>
<dbReference type="AlphaFoldDB" id="A0A6J8DL58"/>
<feature type="region of interest" description="Disordered" evidence="6">
    <location>
        <begin position="866"/>
        <end position="929"/>
    </location>
</feature>
<proteinExistence type="inferred from homology"/>
<evidence type="ECO:0000256" key="4">
    <source>
        <dbReference type="ARBA" id="ARBA00023242"/>
    </source>
</evidence>
<comment type="subcellular location">
    <subcellularLocation>
        <location evidence="1">Nucleus</location>
    </subcellularLocation>
</comment>
<keyword evidence="3" id="KW-0832">Ubl conjugation</keyword>
<dbReference type="SUPFAM" id="SSF48371">
    <property type="entry name" value="ARM repeat"/>
    <property type="match status" value="1"/>
</dbReference>
<evidence type="ECO:0000256" key="6">
    <source>
        <dbReference type="SAM" id="MobiDB-lite"/>
    </source>
</evidence>
<feature type="compositionally biased region" description="Basic and acidic residues" evidence="6">
    <location>
        <begin position="35"/>
        <end position="45"/>
    </location>
</feature>
<feature type="compositionally biased region" description="Polar residues" evidence="6">
    <location>
        <begin position="911"/>
        <end position="929"/>
    </location>
</feature>
<dbReference type="GO" id="GO:0005634">
    <property type="term" value="C:nucleus"/>
    <property type="evidence" value="ECO:0007669"/>
    <property type="project" value="UniProtKB-SubCell"/>
</dbReference>
<dbReference type="GO" id="GO:0070182">
    <property type="term" value="F:DNA polymerase binding"/>
    <property type="evidence" value="ECO:0007669"/>
    <property type="project" value="TreeGrafter"/>
</dbReference>
<dbReference type="GO" id="GO:1990918">
    <property type="term" value="P:double-strand break repair involved in meiotic recombination"/>
    <property type="evidence" value="ECO:0007669"/>
    <property type="project" value="TreeGrafter"/>
</dbReference>
<comment type="similarity">
    <text evidence="5">Belongs to the Fanconi anemia protein FANCD2 family.</text>
</comment>
<reference evidence="7 8" key="1">
    <citation type="submission" date="2020-06" db="EMBL/GenBank/DDBJ databases">
        <authorList>
            <person name="Li R."/>
            <person name="Bekaert M."/>
        </authorList>
    </citation>
    <scope>NUCLEOTIDE SEQUENCE [LARGE SCALE GENOMIC DNA]</scope>
    <source>
        <strain evidence="8">wild</strain>
    </source>
</reference>
<keyword evidence="4" id="KW-0539">Nucleus</keyword>
<dbReference type="GO" id="GO:0031573">
    <property type="term" value="P:mitotic intra-S DNA damage checkpoint signaling"/>
    <property type="evidence" value="ECO:0007669"/>
    <property type="project" value="TreeGrafter"/>
</dbReference>
<evidence type="ECO:0000256" key="5">
    <source>
        <dbReference type="ARBA" id="ARBA00093456"/>
    </source>
</evidence>
<dbReference type="PANTHER" id="PTHR32086:SF0">
    <property type="entry name" value="FANCONI ANEMIA GROUP D2 PROTEIN"/>
    <property type="match status" value="1"/>
</dbReference>
<feature type="region of interest" description="Disordered" evidence="6">
    <location>
        <begin position="30"/>
        <end position="57"/>
    </location>
</feature>
<name>A0A6J8DL58_MYTCO</name>
<evidence type="ECO:0000256" key="1">
    <source>
        <dbReference type="ARBA" id="ARBA00004123"/>
    </source>
</evidence>
<dbReference type="GO" id="GO:0007129">
    <property type="term" value="P:homologous chromosome pairing at meiosis"/>
    <property type="evidence" value="ECO:0007669"/>
    <property type="project" value="TreeGrafter"/>
</dbReference>
<protein>
    <recommendedName>
        <fullName evidence="9">Fanconi anemia group D2 protein</fullName>
    </recommendedName>
</protein>
<sequence length="1109" mass="124676">MLAICDVFKWRKQGNFIRLNMVAERNSVLSKKRKTSGEHGEEKLKGGQKKRKGSEDEDIYQNNSTFCELVNKAGLTLMKGNKPNSLGVDQAVFQRNLQVSLKRHESYPEVLDEFMEGFQEYIEDQKRLHNSLVPTFTASECDSARSVHQDCLVRLLLGVDLIQTKLMHCLLEKLAEFTEDDQSIFEHGEKVNIPRLLMSQFRWLDRILAGKEITEKMVEMIGIVTLDVQREIISCLPEVVEDSEHGDVATALRDLLSHNTQLTVPILDSLANLNLTSELLSEVRGTVLKTLHSAEVEELPVIIKFLLQSVNNQDAVEVVSEIRSNLDFSTTFRPLISSTPHQSVQRNKDKRLQRISGDVNRGAEALTLDAIKSSIRFQKCVAEACVKAIDGIKQPGDHKVIDIFLLLILHSTNRKKPVESLVRNKIRAGGITEVLLQDIFTNHNEVLREFFPSILSLAEVLLRSPEPSVLYIACTLYTKAFVAFDSFCQQEIVGNLVTHIGSGFESEIDHSLDILSDLVEHYLSKMAPFAIFVKGVLDYLDNLSVMQIRKLYSMLSILAFRNPNDGGMIQDDLHIIIRKQLSNNSPKYKRMGIIGAIMIVKSIAYKSNDGQSGLTEESYKQVVALLNLVRTSINRIPEAAALFMDELANVIQKGCLDPKVEAWIDETVISDFQGNFVLYVDESPKDECLTPGELQYNLDPESEEPIAIYMSHLVEKSVADKKKIAIKDSSSESGLSDPLCLSPHFRLLYVCESRQQEDLSDINALLGCPVFLPKPEVYEKLEPLSQKEKEFLCDNLFLSLNWFREVINGFATQTDPEMKAKVISRLHNITDLQRSLEKCLNVQPSYTPPPAHFDWYEAPKTVIQNTATTTEGKKKKTKKASKKKADSNETTRVDDSDESSKDSTHIEKDSQNTQITENKDGNSTSKSGISLQNYRPFFREINMEVFTILNTGMITVAGLDTEQNTKATTELSIQPPQLEFLLEDLACKLNHSLIASASKKKTFLKQKTDKNIGFSHIDQLTPKEVATKAVKLLPALCNHLEAASGFFQKLLVDSFRLAVKLLPALFNHLEAASGFFQKLLVDSFRLAVKLLPALFNHLEAASGFFQVSC</sequence>
<feature type="compositionally biased region" description="Basic and acidic residues" evidence="6">
    <location>
        <begin position="883"/>
        <end position="910"/>
    </location>
</feature>
<evidence type="ECO:0000313" key="7">
    <source>
        <dbReference type="EMBL" id="CAC5407884.1"/>
    </source>
</evidence>
<keyword evidence="2" id="KW-1017">Isopeptide bond</keyword>
<evidence type="ECO:0000256" key="3">
    <source>
        <dbReference type="ARBA" id="ARBA00022843"/>
    </source>
</evidence>
<dbReference type="Pfam" id="PF14631">
    <property type="entry name" value="FancD2"/>
    <property type="match status" value="1"/>
</dbReference>
<evidence type="ECO:0008006" key="9">
    <source>
        <dbReference type="Google" id="ProtNLM"/>
    </source>
</evidence>
<dbReference type="EMBL" id="CACVKT020007423">
    <property type="protein sequence ID" value="CAC5407884.1"/>
    <property type="molecule type" value="Genomic_DNA"/>
</dbReference>
<evidence type="ECO:0000256" key="2">
    <source>
        <dbReference type="ARBA" id="ARBA00022499"/>
    </source>
</evidence>
<dbReference type="Proteomes" id="UP000507470">
    <property type="component" value="Unassembled WGS sequence"/>
</dbReference>
<dbReference type="InterPro" id="IPR016024">
    <property type="entry name" value="ARM-type_fold"/>
</dbReference>
<dbReference type="OrthoDB" id="27031at2759"/>
<keyword evidence="8" id="KW-1185">Reference proteome</keyword>